<dbReference type="Proteomes" id="UP001230156">
    <property type="component" value="Unassembled WGS sequence"/>
</dbReference>
<proteinExistence type="predicted"/>
<feature type="compositionally biased region" description="Basic residues" evidence="3">
    <location>
        <begin position="1"/>
        <end position="24"/>
    </location>
</feature>
<dbReference type="InterPro" id="IPR001647">
    <property type="entry name" value="HTH_TetR"/>
</dbReference>
<evidence type="ECO:0000256" key="3">
    <source>
        <dbReference type="SAM" id="MobiDB-lite"/>
    </source>
</evidence>
<feature type="DNA-binding region" description="H-T-H motif" evidence="2">
    <location>
        <begin position="51"/>
        <end position="70"/>
    </location>
</feature>
<dbReference type="Gene3D" id="1.10.357.10">
    <property type="entry name" value="Tetracycline Repressor, domain 2"/>
    <property type="match status" value="1"/>
</dbReference>
<keyword evidence="6" id="KW-1185">Reference proteome</keyword>
<feature type="region of interest" description="Disordered" evidence="3">
    <location>
        <begin position="1"/>
        <end position="27"/>
    </location>
</feature>
<evidence type="ECO:0000256" key="2">
    <source>
        <dbReference type="PROSITE-ProRule" id="PRU00335"/>
    </source>
</evidence>
<evidence type="ECO:0000313" key="6">
    <source>
        <dbReference type="Proteomes" id="UP001230156"/>
    </source>
</evidence>
<protein>
    <submittedName>
        <fullName evidence="5">TetR family transcriptional regulator</fullName>
    </submittedName>
</protein>
<accession>A0ABU0YQY7</accession>
<evidence type="ECO:0000259" key="4">
    <source>
        <dbReference type="PROSITE" id="PS50977"/>
    </source>
</evidence>
<feature type="domain" description="HTH tetR-type" evidence="4">
    <location>
        <begin position="28"/>
        <end position="88"/>
    </location>
</feature>
<name>A0ABU0YQY7_9PROT</name>
<sequence>MARRAGAKKTARKTAPKAAPKRARATGGDAAASLRRALLDLVETQGWIDLSFAEIAEQAGVPIAEAHRIYPSKTAVLLGLTRAIDERILNSLADDPLEGSAKDRLFDIVMRRFDVLKSDRSAYRRLMRQLPVTPNAFAALLCQLRRSLALTLEAAGISASGLKGALRLKGLLAIYVAGLRVFANDESEDLAKTMAEIDKRLGQAERLSEMLQRRRPEAA</sequence>
<dbReference type="RefSeq" id="WP_379958985.1">
    <property type="nucleotide sequence ID" value="NZ_JAUYVI010000006.1"/>
</dbReference>
<gene>
    <name evidence="5" type="ORF">Q8A70_20745</name>
</gene>
<dbReference type="PROSITE" id="PS50977">
    <property type="entry name" value="HTH_TETR_2"/>
    <property type="match status" value="1"/>
</dbReference>
<evidence type="ECO:0000256" key="1">
    <source>
        <dbReference type="ARBA" id="ARBA00023125"/>
    </source>
</evidence>
<keyword evidence="1 2" id="KW-0238">DNA-binding</keyword>
<dbReference type="EMBL" id="JAUYVI010000006">
    <property type="protein sequence ID" value="MDQ7250131.1"/>
    <property type="molecule type" value="Genomic_DNA"/>
</dbReference>
<organism evidence="5 6">
    <name type="scientific">Dongia sedimenti</name>
    <dbReference type="NCBI Taxonomy" id="3064282"/>
    <lineage>
        <taxon>Bacteria</taxon>
        <taxon>Pseudomonadati</taxon>
        <taxon>Pseudomonadota</taxon>
        <taxon>Alphaproteobacteria</taxon>
        <taxon>Rhodospirillales</taxon>
        <taxon>Dongiaceae</taxon>
        <taxon>Dongia</taxon>
    </lineage>
</organism>
<evidence type="ECO:0000313" key="5">
    <source>
        <dbReference type="EMBL" id="MDQ7250131.1"/>
    </source>
</evidence>
<dbReference type="InterPro" id="IPR009057">
    <property type="entry name" value="Homeodomain-like_sf"/>
</dbReference>
<reference evidence="6" key="1">
    <citation type="submission" date="2023-08" db="EMBL/GenBank/DDBJ databases">
        <title>Rhodospirillaceae gen. nov., a novel taxon isolated from the Yangtze River Yuezi River estuary sludge.</title>
        <authorList>
            <person name="Ruan L."/>
        </authorList>
    </citation>
    <scope>NUCLEOTIDE SEQUENCE [LARGE SCALE GENOMIC DNA]</scope>
    <source>
        <strain evidence="6">R-7</strain>
    </source>
</reference>
<dbReference type="SUPFAM" id="SSF46689">
    <property type="entry name" value="Homeodomain-like"/>
    <property type="match status" value="1"/>
</dbReference>
<comment type="caution">
    <text evidence="5">The sequence shown here is derived from an EMBL/GenBank/DDBJ whole genome shotgun (WGS) entry which is preliminary data.</text>
</comment>